<comment type="caution">
    <text evidence="3">The sequence shown here is derived from an EMBL/GenBank/DDBJ whole genome shotgun (WGS) entry which is preliminary data.</text>
</comment>
<dbReference type="Proteomes" id="UP001476798">
    <property type="component" value="Unassembled WGS sequence"/>
</dbReference>
<dbReference type="InterPro" id="IPR019590">
    <property type="entry name" value="DLG1_PEST_dom"/>
</dbReference>
<dbReference type="SMART" id="SM01277">
    <property type="entry name" value="MAGUK_N_PEST"/>
    <property type="match status" value="1"/>
</dbReference>
<dbReference type="EMBL" id="JAHRIO010062069">
    <property type="protein sequence ID" value="MEQ2179131.1"/>
    <property type="molecule type" value="Genomic_DNA"/>
</dbReference>
<feature type="domain" description="Disks large homologue 1 N-terminal PEST" evidence="2">
    <location>
        <begin position="4"/>
        <end position="98"/>
    </location>
</feature>
<organism evidence="3 4">
    <name type="scientific">Goodea atripinnis</name>
    <dbReference type="NCBI Taxonomy" id="208336"/>
    <lineage>
        <taxon>Eukaryota</taxon>
        <taxon>Metazoa</taxon>
        <taxon>Chordata</taxon>
        <taxon>Craniata</taxon>
        <taxon>Vertebrata</taxon>
        <taxon>Euteleostomi</taxon>
        <taxon>Actinopterygii</taxon>
        <taxon>Neopterygii</taxon>
        <taxon>Teleostei</taxon>
        <taxon>Neoteleostei</taxon>
        <taxon>Acanthomorphata</taxon>
        <taxon>Ovalentaria</taxon>
        <taxon>Atherinomorphae</taxon>
        <taxon>Cyprinodontiformes</taxon>
        <taxon>Goodeidae</taxon>
        <taxon>Goodea</taxon>
    </lineage>
</organism>
<name>A0ABV0P6Q6_9TELE</name>
<protein>
    <recommendedName>
        <fullName evidence="2">Disks large homologue 1 N-terminal PEST domain-containing protein</fullName>
    </recommendedName>
</protein>
<keyword evidence="4" id="KW-1185">Reference proteome</keyword>
<dbReference type="Pfam" id="PF10608">
    <property type="entry name" value="MAGUK_N_PEST"/>
    <property type="match status" value="1"/>
</dbReference>
<proteinExistence type="predicted"/>
<evidence type="ECO:0000259" key="2">
    <source>
        <dbReference type="SMART" id="SM01277"/>
    </source>
</evidence>
<evidence type="ECO:0000313" key="3">
    <source>
        <dbReference type="EMBL" id="MEQ2179131.1"/>
    </source>
</evidence>
<evidence type="ECO:0000313" key="4">
    <source>
        <dbReference type="Proteomes" id="UP001476798"/>
    </source>
</evidence>
<reference evidence="3 4" key="1">
    <citation type="submission" date="2021-06" db="EMBL/GenBank/DDBJ databases">
        <authorList>
            <person name="Palmer J.M."/>
        </authorList>
    </citation>
    <scope>NUCLEOTIDE SEQUENCE [LARGE SCALE GENOMIC DNA]</scope>
    <source>
        <strain evidence="3 4">GA_2019</strain>
        <tissue evidence="3">Muscle</tissue>
    </source>
</reference>
<gene>
    <name evidence="3" type="ORF">GOODEAATRI_021471</name>
</gene>
<feature type="region of interest" description="Disordered" evidence="1">
    <location>
        <begin position="1"/>
        <end position="20"/>
    </location>
</feature>
<accession>A0ABV0P6Q6</accession>
<sequence>MERERERSLGRDGSHGYHGDLRGAELVQVAERQLSHIQHVHGYVTHTHIAPAQVESPEVPFDDEVWPHPEGERLNEVPAPPFSSLYSQSHSYYQVIFALWPLHVFMASSVTHVVADSH</sequence>
<evidence type="ECO:0000256" key="1">
    <source>
        <dbReference type="SAM" id="MobiDB-lite"/>
    </source>
</evidence>